<keyword evidence="4" id="KW-0500">Molybdenum</keyword>
<evidence type="ECO:0000313" key="6">
    <source>
        <dbReference type="Proteomes" id="UP000223913"/>
    </source>
</evidence>
<dbReference type="NCBIfam" id="TIGR01256">
    <property type="entry name" value="modA"/>
    <property type="match status" value="1"/>
</dbReference>
<evidence type="ECO:0000313" key="5">
    <source>
        <dbReference type="EMBL" id="PHN01298.1"/>
    </source>
</evidence>
<accession>A0A2D0MYU0</accession>
<dbReference type="RefSeq" id="WP_099155271.1">
    <property type="nucleotide sequence ID" value="NZ_PDUD01000057.1"/>
</dbReference>
<dbReference type="CDD" id="cd13539">
    <property type="entry name" value="PBP2_AvModA"/>
    <property type="match status" value="1"/>
</dbReference>
<keyword evidence="3" id="KW-0732">Signal</keyword>
<feature type="binding site" evidence="4">
    <location>
        <position position="172"/>
    </location>
    <ligand>
        <name>molybdate</name>
        <dbReference type="ChEBI" id="CHEBI:36264"/>
    </ligand>
</feature>
<dbReference type="InterPro" id="IPR050682">
    <property type="entry name" value="ModA/WtpA"/>
</dbReference>
<dbReference type="SUPFAM" id="SSF53850">
    <property type="entry name" value="Periplasmic binding protein-like II"/>
    <property type="match status" value="1"/>
</dbReference>
<dbReference type="PIRSF" id="PIRSF004846">
    <property type="entry name" value="ModA"/>
    <property type="match status" value="1"/>
</dbReference>
<reference evidence="5 6" key="1">
    <citation type="submission" date="2017-10" db="EMBL/GenBank/DDBJ databases">
        <title>The draft genome sequence of Lewinella nigricans NBRC 102662.</title>
        <authorList>
            <person name="Wang K."/>
        </authorList>
    </citation>
    <scope>NUCLEOTIDE SEQUENCE [LARGE SCALE GENOMIC DNA]</scope>
    <source>
        <strain evidence="5 6">NBRC 102662</strain>
    </source>
</reference>
<feature type="binding site" evidence="4">
    <location>
        <position position="66"/>
    </location>
    <ligand>
        <name>molybdate</name>
        <dbReference type="ChEBI" id="CHEBI:36264"/>
    </ligand>
</feature>
<comment type="similarity">
    <text evidence="1">Belongs to the bacterial solute-binding protein ModA family.</text>
</comment>
<evidence type="ECO:0000256" key="4">
    <source>
        <dbReference type="PIRSR" id="PIRSR004846-1"/>
    </source>
</evidence>
<dbReference type="Pfam" id="PF13531">
    <property type="entry name" value="SBP_bac_11"/>
    <property type="match status" value="1"/>
</dbReference>
<dbReference type="Gene3D" id="3.40.190.10">
    <property type="entry name" value="Periplasmic binding protein-like II"/>
    <property type="match status" value="2"/>
</dbReference>
<evidence type="ECO:0000256" key="1">
    <source>
        <dbReference type="ARBA" id="ARBA00009175"/>
    </source>
</evidence>
<dbReference type="PROSITE" id="PS51257">
    <property type="entry name" value="PROKAR_LIPOPROTEIN"/>
    <property type="match status" value="1"/>
</dbReference>
<dbReference type="EMBL" id="PDUD01000057">
    <property type="protein sequence ID" value="PHN01298.1"/>
    <property type="molecule type" value="Genomic_DNA"/>
</dbReference>
<keyword evidence="6" id="KW-1185">Reference proteome</keyword>
<gene>
    <name evidence="5" type="primary">modA</name>
    <name evidence="5" type="ORF">CRP01_37695</name>
</gene>
<dbReference type="GO" id="GO:0030973">
    <property type="term" value="F:molybdate ion binding"/>
    <property type="evidence" value="ECO:0007669"/>
    <property type="project" value="InterPro"/>
</dbReference>
<comment type="caution">
    <text evidence="5">The sequence shown here is derived from an EMBL/GenBank/DDBJ whole genome shotgun (WGS) entry which is preliminary data.</text>
</comment>
<dbReference type="InterPro" id="IPR005950">
    <property type="entry name" value="ModA"/>
</dbReference>
<dbReference type="Proteomes" id="UP000223913">
    <property type="component" value="Unassembled WGS sequence"/>
</dbReference>
<dbReference type="AlphaFoldDB" id="A0A2D0MYU0"/>
<name>A0A2D0MYU0_FLAN2</name>
<dbReference type="OrthoDB" id="9785015at2"/>
<dbReference type="GO" id="GO:0046872">
    <property type="term" value="F:metal ion binding"/>
    <property type="evidence" value="ECO:0007669"/>
    <property type="project" value="UniProtKB-KW"/>
</dbReference>
<dbReference type="GO" id="GO:0015689">
    <property type="term" value="P:molybdate ion transport"/>
    <property type="evidence" value="ECO:0007669"/>
    <property type="project" value="InterPro"/>
</dbReference>
<keyword evidence="2 4" id="KW-0479">Metal-binding</keyword>
<dbReference type="InterPro" id="IPR044084">
    <property type="entry name" value="AvModA-like_subst-bd"/>
</dbReference>
<evidence type="ECO:0000256" key="2">
    <source>
        <dbReference type="ARBA" id="ARBA00022723"/>
    </source>
</evidence>
<protein>
    <submittedName>
        <fullName evidence="5">Molybdate ABC transporter substrate-binding protein</fullName>
    </submittedName>
</protein>
<dbReference type="PANTHER" id="PTHR30632:SF14">
    <property type="entry name" value="TUNGSTATE_MOLYBDATE_CHROMATE-BINDING PROTEIN MODA"/>
    <property type="match status" value="1"/>
</dbReference>
<sequence>MYFNTYRHKRLLPGLLFGLLLLACQPSREDKLTIATAANMQFAMENIIAEFTETTGIACETAISSSGKLTAQIEEGAPFDIFISADMKYPTRLFTEGLSLEEPKVYAYGKLVLWSMIDNLEPSIERLTDPEIHHVALANPKTAPYGAAAVQVLEKYQLQEALQAKMVYGESISQTNQFIISRAAELGFTAKSVVLSPQMKGKGKWKDIDMELYSPIAQGVVILKHRDQNLEAAKQFYDFLFSRQGKDILSEFGYEVGQEISQE</sequence>
<evidence type="ECO:0000256" key="3">
    <source>
        <dbReference type="ARBA" id="ARBA00022729"/>
    </source>
</evidence>
<dbReference type="PANTHER" id="PTHR30632">
    <property type="entry name" value="MOLYBDATE-BINDING PERIPLASMIC PROTEIN"/>
    <property type="match status" value="1"/>
</dbReference>
<proteinExistence type="inferred from homology"/>
<organism evidence="5 6">
    <name type="scientific">Flavilitoribacter nigricans (strain ATCC 23147 / DSM 23189 / NBRC 102662 / NCIMB 1420 / SS-2)</name>
    <name type="common">Lewinella nigricans</name>
    <dbReference type="NCBI Taxonomy" id="1122177"/>
    <lineage>
        <taxon>Bacteria</taxon>
        <taxon>Pseudomonadati</taxon>
        <taxon>Bacteroidota</taxon>
        <taxon>Saprospiria</taxon>
        <taxon>Saprospirales</taxon>
        <taxon>Lewinellaceae</taxon>
        <taxon>Flavilitoribacter</taxon>
    </lineage>
</organism>